<dbReference type="EMBL" id="JAUJYO010000015">
    <property type="protein sequence ID" value="KAK1296905.1"/>
    <property type="molecule type" value="Genomic_DNA"/>
</dbReference>
<dbReference type="Gene3D" id="3.80.10.10">
    <property type="entry name" value="Ribonuclease Inhibitor"/>
    <property type="match status" value="2"/>
</dbReference>
<sequence>MKTQSLLLLLLLFRLSFSLNNDGVLLLSFKYSVLSDPLSVLSDWNYNDDTPCSWNGVVCTGVNGSSRVVGLNLPNSRLLGTVPSDLGLIDNLRHLDLSENSLNGTLPDSLFSSPSALLVLSLSNNEISGEFPDVLSAPDFALQSLNLSDNAFVGRIPGNLSVLPNLTVLSLSNNYFSGELTTVGGFEKLEVLDLSSNLVNGSLPSGFSGGSLRYLNLSYNRISGEIPPEFGKRFPAKAVVDLSFNNLTGEIPDSLTASGRFSGNQGLCGRPLRNTCPIPSTPEDSPPPNATNTSTPAIAVMPAPKTAPPPSSSSAANGDHQGGLRPAAIVGIVVGDLGGIGLLFLAFLYVYQSMKKKKRKGEQQQRQNNSLPREADDSNSGKCGLKCWCCSCLRAKGGGAEGETSEVTTTSSSDSEAEAEKAEMEQKPRPPKATGSLVTVDNETELELENLLKASAYILGVSGSSIVYKAVLTDGTTFAVRRIGEAAAERFRDFDSQIRLVAKVRHPNLVRLRGYYWGEDEKLIVYDYVPNGSLANVAPASRQSPVHMSWESRLRIARGVARGLAFLHEKKHVHGNLKPSNVLLGPEMEPRIADFGLDRLTLGEQSGKAGVSARHFGSKRSTLSRESLQDAPTVTGVSPVGSVGGSAPASSPYHAPESLRNLKPSSKWDVYSFGMILLELLSGRVFSEAELSQWNAGLVVEDKSRIVRMVDAALRSEVEGKEEMLVACFKLGFACASLASNRRPSMKEAMQILDRLPSSSLHPL</sequence>
<evidence type="ECO:0000256" key="4">
    <source>
        <dbReference type="ARBA" id="ARBA00022692"/>
    </source>
</evidence>
<dbReference type="InterPro" id="IPR032675">
    <property type="entry name" value="LRR_dom_sf"/>
</dbReference>
<dbReference type="GO" id="GO:0016020">
    <property type="term" value="C:membrane"/>
    <property type="evidence" value="ECO:0007669"/>
    <property type="project" value="UniProtKB-SubCell"/>
</dbReference>
<dbReference type="PROSITE" id="PS51450">
    <property type="entry name" value="LRR"/>
    <property type="match status" value="1"/>
</dbReference>
<evidence type="ECO:0000259" key="13">
    <source>
        <dbReference type="PROSITE" id="PS50011"/>
    </source>
</evidence>
<comment type="caution">
    <text evidence="14">The sequence shown here is derived from an EMBL/GenBank/DDBJ whole genome shotgun (WGS) entry which is preliminary data.</text>
</comment>
<keyword evidence="4 11" id="KW-0812">Transmembrane</keyword>
<dbReference type="SUPFAM" id="SSF52058">
    <property type="entry name" value="L domain-like"/>
    <property type="match status" value="1"/>
</dbReference>
<reference evidence="14" key="2">
    <citation type="submission" date="2023-06" db="EMBL/GenBank/DDBJ databases">
        <authorList>
            <person name="Ma L."/>
            <person name="Liu K.-W."/>
            <person name="Li Z."/>
            <person name="Hsiao Y.-Y."/>
            <person name="Qi Y."/>
            <person name="Fu T."/>
            <person name="Tang G."/>
            <person name="Zhang D."/>
            <person name="Sun W.-H."/>
            <person name="Liu D.-K."/>
            <person name="Li Y."/>
            <person name="Chen G.-Z."/>
            <person name="Liu X.-D."/>
            <person name="Liao X.-Y."/>
            <person name="Jiang Y.-T."/>
            <person name="Yu X."/>
            <person name="Hao Y."/>
            <person name="Huang J."/>
            <person name="Zhao X.-W."/>
            <person name="Ke S."/>
            <person name="Chen Y.-Y."/>
            <person name="Wu W.-L."/>
            <person name="Hsu J.-L."/>
            <person name="Lin Y.-F."/>
            <person name="Huang M.-D."/>
            <person name="Li C.-Y."/>
            <person name="Huang L."/>
            <person name="Wang Z.-W."/>
            <person name="Zhao X."/>
            <person name="Zhong W.-Y."/>
            <person name="Peng D.-H."/>
            <person name="Ahmad S."/>
            <person name="Lan S."/>
            <person name="Zhang J.-S."/>
            <person name="Tsai W.-C."/>
            <person name="Van De Peer Y."/>
            <person name="Liu Z.-J."/>
        </authorList>
    </citation>
    <scope>NUCLEOTIDE SEQUENCE</scope>
    <source>
        <strain evidence="14">CP</strain>
        <tissue evidence="14">Leaves</tissue>
    </source>
</reference>
<feature type="region of interest" description="Disordered" evidence="10">
    <location>
        <begin position="272"/>
        <end position="321"/>
    </location>
</feature>
<feature type="signal peptide" evidence="12">
    <location>
        <begin position="1"/>
        <end position="18"/>
    </location>
</feature>
<feature type="compositionally biased region" description="Basic and acidic residues" evidence="10">
    <location>
        <begin position="418"/>
        <end position="428"/>
    </location>
</feature>
<dbReference type="InterPro" id="IPR001611">
    <property type="entry name" value="Leu-rich_rpt"/>
</dbReference>
<keyword evidence="9" id="KW-0325">Glycoprotein</keyword>
<feature type="region of interest" description="Disordered" evidence="10">
    <location>
        <begin position="397"/>
        <end position="437"/>
    </location>
</feature>
<dbReference type="SUPFAM" id="SSF56112">
    <property type="entry name" value="Protein kinase-like (PK-like)"/>
    <property type="match status" value="1"/>
</dbReference>
<evidence type="ECO:0000256" key="2">
    <source>
        <dbReference type="ARBA" id="ARBA00022553"/>
    </source>
</evidence>
<evidence type="ECO:0000256" key="10">
    <source>
        <dbReference type="SAM" id="MobiDB-lite"/>
    </source>
</evidence>
<keyword evidence="14" id="KW-0675">Receptor</keyword>
<dbReference type="Gene3D" id="3.30.200.20">
    <property type="entry name" value="Phosphorylase Kinase, domain 1"/>
    <property type="match status" value="1"/>
</dbReference>
<evidence type="ECO:0000256" key="12">
    <source>
        <dbReference type="SAM" id="SignalP"/>
    </source>
</evidence>
<evidence type="ECO:0000256" key="3">
    <source>
        <dbReference type="ARBA" id="ARBA00022614"/>
    </source>
</evidence>
<keyword evidence="8 11" id="KW-0472">Membrane</keyword>
<dbReference type="InterPro" id="IPR011009">
    <property type="entry name" value="Kinase-like_dom_sf"/>
</dbReference>
<dbReference type="PROSITE" id="PS50011">
    <property type="entry name" value="PROTEIN_KINASE_DOM"/>
    <property type="match status" value="1"/>
</dbReference>
<dbReference type="GO" id="GO:0004672">
    <property type="term" value="F:protein kinase activity"/>
    <property type="evidence" value="ECO:0007669"/>
    <property type="project" value="InterPro"/>
</dbReference>
<dbReference type="Gene3D" id="1.10.510.10">
    <property type="entry name" value="Transferase(Phosphotransferase) domain 1"/>
    <property type="match status" value="1"/>
</dbReference>
<gene>
    <name evidence="14" type="ORF">QJS10_CPB15g00347</name>
</gene>
<evidence type="ECO:0000256" key="8">
    <source>
        <dbReference type="ARBA" id="ARBA00023136"/>
    </source>
</evidence>
<accession>A0AAV9D6U9</accession>
<evidence type="ECO:0000256" key="1">
    <source>
        <dbReference type="ARBA" id="ARBA00004167"/>
    </source>
</evidence>
<keyword evidence="5 12" id="KW-0732">Signal</keyword>
<feature type="region of interest" description="Disordered" evidence="10">
    <location>
        <begin position="611"/>
        <end position="658"/>
    </location>
</feature>
<keyword evidence="14" id="KW-0808">Transferase</keyword>
<evidence type="ECO:0000256" key="11">
    <source>
        <dbReference type="SAM" id="Phobius"/>
    </source>
</evidence>
<keyword evidence="7 11" id="KW-1133">Transmembrane helix</keyword>
<dbReference type="AlphaFoldDB" id="A0AAV9D6U9"/>
<dbReference type="Proteomes" id="UP001180020">
    <property type="component" value="Unassembled WGS sequence"/>
</dbReference>
<feature type="compositionally biased region" description="Low complexity" evidence="10">
    <location>
        <begin position="405"/>
        <end position="414"/>
    </location>
</feature>
<reference evidence="14" key="1">
    <citation type="journal article" date="2023" name="Nat. Commun.">
        <title>Diploid and tetraploid genomes of Acorus and the evolution of monocots.</title>
        <authorList>
            <person name="Ma L."/>
            <person name="Liu K.W."/>
            <person name="Li Z."/>
            <person name="Hsiao Y.Y."/>
            <person name="Qi Y."/>
            <person name="Fu T."/>
            <person name="Tang G.D."/>
            <person name="Zhang D."/>
            <person name="Sun W.H."/>
            <person name="Liu D.K."/>
            <person name="Li Y."/>
            <person name="Chen G.Z."/>
            <person name="Liu X.D."/>
            <person name="Liao X.Y."/>
            <person name="Jiang Y.T."/>
            <person name="Yu X."/>
            <person name="Hao Y."/>
            <person name="Huang J."/>
            <person name="Zhao X.W."/>
            <person name="Ke S."/>
            <person name="Chen Y.Y."/>
            <person name="Wu W.L."/>
            <person name="Hsu J.L."/>
            <person name="Lin Y.F."/>
            <person name="Huang M.D."/>
            <person name="Li C.Y."/>
            <person name="Huang L."/>
            <person name="Wang Z.W."/>
            <person name="Zhao X."/>
            <person name="Zhong W.Y."/>
            <person name="Peng D.H."/>
            <person name="Ahmad S."/>
            <person name="Lan S."/>
            <person name="Zhang J.S."/>
            <person name="Tsai W.C."/>
            <person name="Van de Peer Y."/>
            <person name="Liu Z.J."/>
        </authorList>
    </citation>
    <scope>NUCLEOTIDE SEQUENCE</scope>
    <source>
        <strain evidence="14">CP</strain>
    </source>
</reference>
<dbReference type="InterPro" id="IPR000719">
    <property type="entry name" value="Prot_kinase_dom"/>
</dbReference>
<dbReference type="Pfam" id="PF08263">
    <property type="entry name" value="LRRNT_2"/>
    <property type="match status" value="1"/>
</dbReference>
<feature type="region of interest" description="Disordered" evidence="10">
    <location>
        <begin position="357"/>
        <end position="381"/>
    </location>
</feature>
<name>A0AAV9D6U9_ACOCL</name>
<dbReference type="GO" id="GO:0005524">
    <property type="term" value="F:ATP binding"/>
    <property type="evidence" value="ECO:0007669"/>
    <property type="project" value="InterPro"/>
</dbReference>
<evidence type="ECO:0000256" key="9">
    <source>
        <dbReference type="ARBA" id="ARBA00023180"/>
    </source>
</evidence>
<dbReference type="InterPro" id="IPR001245">
    <property type="entry name" value="Ser-Thr/Tyr_kinase_cat_dom"/>
</dbReference>
<organism evidence="14 15">
    <name type="scientific">Acorus calamus</name>
    <name type="common">Sweet flag</name>
    <dbReference type="NCBI Taxonomy" id="4465"/>
    <lineage>
        <taxon>Eukaryota</taxon>
        <taxon>Viridiplantae</taxon>
        <taxon>Streptophyta</taxon>
        <taxon>Embryophyta</taxon>
        <taxon>Tracheophyta</taxon>
        <taxon>Spermatophyta</taxon>
        <taxon>Magnoliopsida</taxon>
        <taxon>Liliopsida</taxon>
        <taxon>Acoraceae</taxon>
        <taxon>Acorus</taxon>
    </lineage>
</organism>
<dbReference type="Pfam" id="PF07714">
    <property type="entry name" value="PK_Tyr_Ser-Thr"/>
    <property type="match status" value="1"/>
</dbReference>
<keyword evidence="15" id="KW-1185">Reference proteome</keyword>
<evidence type="ECO:0000313" key="14">
    <source>
        <dbReference type="EMBL" id="KAK1296905.1"/>
    </source>
</evidence>
<evidence type="ECO:0000256" key="5">
    <source>
        <dbReference type="ARBA" id="ARBA00022729"/>
    </source>
</evidence>
<feature type="compositionally biased region" description="Low complexity" evidence="10">
    <location>
        <begin position="632"/>
        <end position="652"/>
    </location>
</feature>
<comment type="subcellular location">
    <subcellularLocation>
        <location evidence="1">Membrane</location>
        <topology evidence="1">Single-pass membrane protein</topology>
    </subcellularLocation>
</comment>
<evidence type="ECO:0000313" key="15">
    <source>
        <dbReference type="Proteomes" id="UP001180020"/>
    </source>
</evidence>
<keyword evidence="3" id="KW-0433">Leucine-rich repeat</keyword>
<feature type="domain" description="Protein kinase" evidence="13">
    <location>
        <begin position="453"/>
        <end position="764"/>
    </location>
</feature>
<dbReference type="PANTHER" id="PTHR48007:SF47">
    <property type="entry name" value="PROTEIN KINASE DOMAIN-CONTAINING PROTEIN"/>
    <property type="match status" value="1"/>
</dbReference>
<feature type="chain" id="PRO_5044024004" evidence="12">
    <location>
        <begin position="19"/>
        <end position="764"/>
    </location>
</feature>
<feature type="transmembrane region" description="Helical" evidence="11">
    <location>
        <begin position="327"/>
        <end position="351"/>
    </location>
</feature>
<dbReference type="InterPro" id="IPR013210">
    <property type="entry name" value="LRR_N_plant-typ"/>
</dbReference>
<keyword evidence="6" id="KW-0677">Repeat</keyword>
<evidence type="ECO:0000256" key="7">
    <source>
        <dbReference type="ARBA" id="ARBA00022989"/>
    </source>
</evidence>
<keyword evidence="2" id="KW-0597">Phosphoprotein</keyword>
<keyword evidence="14" id="KW-0418">Kinase</keyword>
<dbReference type="FunFam" id="3.80.10.10:FF:000722">
    <property type="entry name" value="Leucine-rich repeat receptor-like protein kinase"/>
    <property type="match status" value="1"/>
</dbReference>
<evidence type="ECO:0000256" key="6">
    <source>
        <dbReference type="ARBA" id="ARBA00022737"/>
    </source>
</evidence>
<dbReference type="FunFam" id="3.80.10.10:FF:000275">
    <property type="entry name" value="Leucine-rich repeat receptor-like protein kinase"/>
    <property type="match status" value="1"/>
</dbReference>
<proteinExistence type="predicted"/>
<protein>
    <submittedName>
        <fullName evidence="14">LRR receptor-like serine/threonine-protein kinase</fullName>
    </submittedName>
</protein>
<dbReference type="Pfam" id="PF00560">
    <property type="entry name" value="LRR_1"/>
    <property type="match status" value="7"/>
</dbReference>
<dbReference type="InterPro" id="IPR046959">
    <property type="entry name" value="PRK1-6/SRF4-like"/>
</dbReference>
<dbReference type="PANTHER" id="PTHR48007">
    <property type="entry name" value="LEUCINE-RICH REPEAT RECEPTOR-LIKE PROTEIN KINASE PXC1"/>
    <property type="match status" value="1"/>
</dbReference>